<proteinExistence type="predicted"/>
<keyword evidence="1" id="KW-0732">Signal</keyword>
<comment type="caution">
    <text evidence="2">The sequence shown here is derived from an EMBL/GenBank/DDBJ whole genome shotgun (WGS) entry which is preliminary data.</text>
</comment>
<dbReference type="Proteomes" id="UP001352852">
    <property type="component" value="Unassembled WGS sequence"/>
</dbReference>
<feature type="chain" id="PRO_5045451952" evidence="1">
    <location>
        <begin position="29"/>
        <end position="277"/>
    </location>
</feature>
<reference evidence="2 3" key="1">
    <citation type="submission" date="2021-06" db="EMBL/GenBank/DDBJ databases">
        <authorList>
            <person name="Palmer J.M."/>
        </authorList>
    </citation>
    <scope>NUCLEOTIDE SEQUENCE [LARGE SCALE GENOMIC DNA]</scope>
    <source>
        <strain evidence="2 3">CL_MEX2019</strain>
        <tissue evidence="2">Muscle</tissue>
    </source>
</reference>
<accession>A0ABU7DEN3</accession>
<sequence>MRLGLPSLSGFLLFQRIQLTTWIQIGEAIPPDHASPGVTVVSHMGVEVPEQNNGVPGRGTIQHPRQGRQEVQVLRTTARTIGQHDSQRPVPNPKAQGCDPLINWGKPQHKTTELGGNKQTHPSPLPLPVGCSRVEESRASFKRWVPEPTLCVEVVGPLGDGLAYLVRVWPGRVLRGATQPPGALRRVPTPGLAPGIKNLSGRSQAEESMEQQCYGPSSFLAVLGIEERPSRNSSSTLDLSWKMEVHPLPLKLSLDTLWRKLMSLTYIHTHKNHLQLH</sequence>
<evidence type="ECO:0000313" key="3">
    <source>
        <dbReference type="Proteomes" id="UP001352852"/>
    </source>
</evidence>
<evidence type="ECO:0000256" key="1">
    <source>
        <dbReference type="SAM" id="SignalP"/>
    </source>
</evidence>
<keyword evidence="3" id="KW-1185">Reference proteome</keyword>
<evidence type="ECO:0000313" key="2">
    <source>
        <dbReference type="EMBL" id="MED6273587.1"/>
    </source>
</evidence>
<feature type="signal peptide" evidence="1">
    <location>
        <begin position="1"/>
        <end position="28"/>
    </location>
</feature>
<organism evidence="2 3">
    <name type="scientific">Characodon lateralis</name>
    <dbReference type="NCBI Taxonomy" id="208331"/>
    <lineage>
        <taxon>Eukaryota</taxon>
        <taxon>Metazoa</taxon>
        <taxon>Chordata</taxon>
        <taxon>Craniata</taxon>
        <taxon>Vertebrata</taxon>
        <taxon>Euteleostomi</taxon>
        <taxon>Actinopterygii</taxon>
        <taxon>Neopterygii</taxon>
        <taxon>Teleostei</taxon>
        <taxon>Neoteleostei</taxon>
        <taxon>Acanthomorphata</taxon>
        <taxon>Ovalentaria</taxon>
        <taxon>Atherinomorphae</taxon>
        <taxon>Cyprinodontiformes</taxon>
        <taxon>Goodeidae</taxon>
        <taxon>Characodon</taxon>
    </lineage>
</organism>
<gene>
    <name evidence="2" type="ORF">CHARACLAT_007964</name>
</gene>
<dbReference type="EMBL" id="JAHUTJ010025043">
    <property type="protein sequence ID" value="MED6273587.1"/>
    <property type="molecule type" value="Genomic_DNA"/>
</dbReference>
<name>A0ABU7DEN3_9TELE</name>
<protein>
    <submittedName>
        <fullName evidence="2">Uncharacterized protein</fullName>
    </submittedName>
</protein>